<name>A0A8B6G7U7_MYTGA</name>
<dbReference type="PANTHER" id="PTHR40472">
    <property type="entry name" value="RICIN B-TYPE LECTIN DOMAIN-CONTAINING PROTEIN"/>
    <property type="match status" value="1"/>
</dbReference>
<comment type="caution">
    <text evidence="2">The sequence shown here is derived from an EMBL/GenBank/DDBJ whole genome shotgun (WGS) entry which is preliminary data.</text>
</comment>
<evidence type="ECO:0000256" key="1">
    <source>
        <dbReference type="SAM" id="SignalP"/>
    </source>
</evidence>
<feature type="signal peptide" evidence="1">
    <location>
        <begin position="1"/>
        <end position="20"/>
    </location>
</feature>
<proteinExistence type="predicted"/>
<evidence type="ECO:0000313" key="3">
    <source>
        <dbReference type="Proteomes" id="UP000596742"/>
    </source>
</evidence>
<reference evidence="2" key="1">
    <citation type="submission" date="2018-11" db="EMBL/GenBank/DDBJ databases">
        <authorList>
            <person name="Alioto T."/>
            <person name="Alioto T."/>
        </authorList>
    </citation>
    <scope>NUCLEOTIDE SEQUENCE</scope>
</reference>
<dbReference type="AlphaFoldDB" id="A0A8B6G7U7"/>
<accession>A0A8B6G7U7</accession>
<gene>
    <name evidence="2" type="ORF">MGAL_10B064034</name>
</gene>
<feature type="chain" id="PRO_5032454637" evidence="1">
    <location>
        <begin position="21"/>
        <end position="421"/>
    </location>
</feature>
<keyword evidence="3" id="KW-1185">Reference proteome</keyword>
<evidence type="ECO:0000313" key="2">
    <source>
        <dbReference type="EMBL" id="VDI59985.1"/>
    </source>
</evidence>
<dbReference type="Proteomes" id="UP000596742">
    <property type="component" value="Unassembled WGS sequence"/>
</dbReference>
<sequence>MAHMVFLFMFLIHQIPLIMGTFGTDQMIQIKSGMSLPESFANTVKSGSFSSFMRATPVTRVFGFIKAIATIMNVVLNIFGTNESPELLEIKKLYQEMSERFSSVDIKLRDLASQITWTTTEIQFGLVEQNINSNFEQLQHIYNLPLTIKDIEKKRFMASFKSTCLNCASNLFRGIIGTDTIFTGSILKKAITSFKYDRRKSQNFMIGTLQLLTKAVSAELMYDSFEYGENYFQFRQVEWTARIRNVTDLMQSVDQEVVSKWYDQASIDIDDLSVKHNGLSNHNVSFILYNFLQEKYYWRDWLVIVYNPIWGIKTHINHVCDGYRKYGVHGRNVAIATVDKSKPAINMKESAEIIMKTSNSACSRLDANIVYNQIDVKTRACSLYGSVGVISSHADVWFQGFSERLIHTPLRYGKYTVYVFG</sequence>
<dbReference type="OrthoDB" id="9939466at2759"/>
<protein>
    <submittedName>
        <fullName evidence="2">Uncharacterized protein</fullName>
    </submittedName>
</protein>
<dbReference type="EMBL" id="UYJE01007989">
    <property type="protein sequence ID" value="VDI59985.1"/>
    <property type="molecule type" value="Genomic_DNA"/>
</dbReference>
<organism evidence="2 3">
    <name type="scientific">Mytilus galloprovincialis</name>
    <name type="common">Mediterranean mussel</name>
    <dbReference type="NCBI Taxonomy" id="29158"/>
    <lineage>
        <taxon>Eukaryota</taxon>
        <taxon>Metazoa</taxon>
        <taxon>Spiralia</taxon>
        <taxon>Lophotrochozoa</taxon>
        <taxon>Mollusca</taxon>
        <taxon>Bivalvia</taxon>
        <taxon>Autobranchia</taxon>
        <taxon>Pteriomorphia</taxon>
        <taxon>Mytilida</taxon>
        <taxon>Mytiloidea</taxon>
        <taxon>Mytilidae</taxon>
        <taxon>Mytilinae</taxon>
        <taxon>Mytilus</taxon>
    </lineage>
</organism>
<keyword evidence="1" id="KW-0732">Signal</keyword>
<dbReference type="PANTHER" id="PTHR40472:SF11">
    <property type="entry name" value="RAPUNZEL 3-RELATED"/>
    <property type="match status" value="1"/>
</dbReference>
<dbReference type="InterPro" id="IPR039051">
    <property type="entry name" value="SE-CTX-like"/>
</dbReference>